<feature type="transmembrane region" description="Helical" evidence="1">
    <location>
        <begin position="12"/>
        <end position="37"/>
    </location>
</feature>
<dbReference type="RefSeq" id="WP_267449209.1">
    <property type="nucleotide sequence ID" value="NZ_JANDBG010000016.1"/>
</dbReference>
<sequence>MKTSDTIALWSALGTWLATIATVITAVITGLALYVAFKTLLSWKDKEKFMQLMRVKRSVFAYRQKIESMPNLMNDNSITCRMFCSQH</sequence>
<comment type="caution">
    <text evidence="2">The sequence shown here is derived from an EMBL/GenBank/DDBJ whole genome shotgun (WGS) entry which is preliminary data.</text>
</comment>
<organism evidence="2 3">
    <name type="scientific">Citrobacter portucalensis</name>
    <dbReference type="NCBI Taxonomy" id="1639133"/>
    <lineage>
        <taxon>Bacteria</taxon>
        <taxon>Pseudomonadati</taxon>
        <taxon>Pseudomonadota</taxon>
        <taxon>Gammaproteobacteria</taxon>
        <taxon>Enterobacterales</taxon>
        <taxon>Enterobacteriaceae</taxon>
        <taxon>Citrobacter</taxon>
        <taxon>Citrobacter freundii complex</taxon>
    </lineage>
</organism>
<gene>
    <name evidence="2" type="ORF">NLN86_17555</name>
</gene>
<evidence type="ECO:0000256" key="1">
    <source>
        <dbReference type="SAM" id="Phobius"/>
    </source>
</evidence>
<dbReference type="AlphaFoldDB" id="A0AAW5W4G6"/>
<name>A0AAW5W4G6_9ENTR</name>
<dbReference type="Proteomes" id="UP001207430">
    <property type="component" value="Unassembled WGS sequence"/>
</dbReference>
<evidence type="ECO:0000313" key="3">
    <source>
        <dbReference type="Proteomes" id="UP001207430"/>
    </source>
</evidence>
<protein>
    <submittedName>
        <fullName evidence="2">Uncharacterized protein</fullName>
    </submittedName>
</protein>
<evidence type="ECO:0000313" key="2">
    <source>
        <dbReference type="EMBL" id="MCX9003456.1"/>
    </source>
</evidence>
<keyword evidence="1" id="KW-1133">Transmembrane helix</keyword>
<keyword evidence="1" id="KW-0472">Membrane</keyword>
<dbReference type="EMBL" id="JANDBG010000016">
    <property type="protein sequence ID" value="MCX9003456.1"/>
    <property type="molecule type" value="Genomic_DNA"/>
</dbReference>
<proteinExistence type="predicted"/>
<accession>A0AAW5W4G6</accession>
<keyword evidence="1" id="KW-0812">Transmembrane</keyword>
<reference evidence="2" key="1">
    <citation type="submission" date="2022-07" db="EMBL/GenBank/DDBJ databases">
        <title>Genome Sequence of Citrobacter portucalensis from Edible Snails.</title>
        <authorList>
            <person name="Okafor A.C."/>
            <person name="Ogbo F.C."/>
            <person name="Ruppitsch W."/>
            <person name="Allerberger F."/>
        </authorList>
    </citation>
    <scope>NUCLEOTIDE SEQUENCE</scope>
    <source>
        <strain evidence="2">Igbk 7</strain>
    </source>
</reference>